<dbReference type="OrthoDB" id="9802426at2"/>
<dbReference type="SMART" id="SM00862">
    <property type="entry name" value="Trans_reg_C"/>
    <property type="match status" value="1"/>
</dbReference>
<accession>A0A844B672</accession>
<evidence type="ECO:0000256" key="3">
    <source>
        <dbReference type="ARBA" id="ARBA00023015"/>
    </source>
</evidence>
<evidence type="ECO:0000256" key="1">
    <source>
        <dbReference type="ARBA" id="ARBA00022553"/>
    </source>
</evidence>
<feature type="DNA-binding region" description="OmpR/PhoB-type" evidence="6">
    <location>
        <begin position="132"/>
        <end position="225"/>
    </location>
</feature>
<keyword evidence="4 6" id="KW-0238">DNA-binding</keyword>
<dbReference type="PANTHER" id="PTHR48111">
    <property type="entry name" value="REGULATOR OF RPOS"/>
    <property type="match status" value="1"/>
</dbReference>
<keyword evidence="5" id="KW-0804">Transcription</keyword>
<dbReference type="SUPFAM" id="SSF46894">
    <property type="entry name" value="C-terminal effector domain of the bipartite response regulators"/>
    <property type="match status" value="1"/>
</dbReference>
<dbReference type="GO" id="GO:0032993">
    <property type="term" value="C:protein-DNA complex"/>
    <property type="evidence" value="ECO:0007669"/>
    <property type="project" value="TreeGrafter"/>
</dbReference>
<keyword evidence="2" id="KW-0902">Two-component regulatory system</keyword>
<dbReference type="GO" id="GO:0000976">
    <property type="term" value="F:transcription cis-regulatory region binding"/>
    <property type="evidence" value="ECO:0007669"/>
    <property type="project" value="TreeGrafter"/>
</dbReference>
<evidence type="ECO:0000256" key="6">
    <source>
        <dbReference type="PROSITE-ProRule" id="PRU01091"/>
    </source>
</evidence>
<dbReference type="CDD" id="cd00383">
    <property type="entry name" value="trans_reg_C"/>
    <property type="match status" value="1"/>
</dbReference>
<evidence type="ECO:0000256" key="5">
    <source>
        <dbReference type="ARBA" id="ARBA00023163"/>
    </source>
</evidence>
<keyword evidence="9" id="KW-1185">Reference proteome</keyword>
<keyword evidence="1" id="KW-0597">Phosphoprotein</keyword>
<dbReference type="InterPro" id="IPR001867">
    <property type="entry name" value="OmpR/PhoB-type_DNA-bd"/>
</dbReference>
<sequence length="225" mass="24317">MTATAASTDASCVLVLAGDSPWGPQVASLLQRRGWRVEFKPPDEAAAALQAGQHSLAVLDTGAGAPGWQPLLGACSALAPRPLLLVLCTPAEVYDVLRAPERPHAYGRKPASAEQVVSWIEALARGMGSNLDACLVADEIALDPLARCVYLPGSAVELPKREFDLLHLLMSRRGQVVTRDESTRHLYRWGQDISSNAVDVHIHALRRRFSRLAIRTVRGQGYVLG</sequence>
<evidence type="ECO:0000313" key="9">
    <source>
        <dbReference type="Proteomes" id="UP000487350"/>
    </source>
</evidence>
<dbReference type="RefSeq" id="WP_153584342.1">
    <property type="nucleotide sequence ID" value="NZ_WJBU01000006.1"/>
</dbReference>
<dbReference type="InterPro" id="IPR036388">
    <property type="entry name" value="WH-like_DNA-bd_sf"/>
</dbReference>
<reference evidence="8 9" key="1">
    <citation type="submission" date="2019-11" db="EMBL/GenBank/DDBJ databases">
        <title>Caenimonas koreensis gen. nov., sp. nov., isolated from activated sludge.</title>
        <authorList>
            <person name="Seung H.R."/>
        </authorList>
    </citation>
    <scope>NUCLEOTIDE SEQUENCE [LARGE SCALE GENOMIC DNA]</scope>
    <source>
        <strain evidence="8 9">EMB320</strain>
    </source>
</reference>
<keyword evidence="3" id="KW-0805">Transcription regulation</keyword>
<feature type="domain" description="OmpR/PhoB-type" evidence="7">
    <location>
        <begin position="132"/>
        <end position="225"/>
    </location>
</feature>
<dbReference type="InterPro" id="IPR039420">
    <property type="entry name" value="WalR-like"/>
</dbReference>
<dbReference type="Pfam" id="PF00486">
    <property type="entry name" value="Trans_reg_C"/>
    <property type="match status" value="1"/>
</dbReference>
<dbReference type="Proteomes" id="UP000487350">
    <property type="component" value="Unassembled WGS sequence"/>
</dbReference>
<evidence type="ECO:0000256" key="4">
    <source>
        <dbReference type="ARBA" id="ARBA00023125"/>
    </source>
</evidence>
<proteinExistence type="predicted"/>
<dbReference type="AlphaFoldDB" id="A0A844B672"/>
<evidence type="ECO:0000313" key="8">
    <source>
        <dbReference type="EMBL" id="MRD46997.1"/>
    </source>
</evidence>
<evidence type="ECO:0000256" key="2">
    <source>
        <dbReference type="ARBA" id="ARBA00023012"/>
    </source>
</evidence>
<evidence type="ECO:0000259" key="7">
    <source>
        <dbReference type="PROSITE" id="PS51755"/>
    </source>
</evidence>
<name>A0A844B672_9BURK</name>
<dbReference type="PANTHER" id="PTHR48111:SF1">
    <property type="entry name" value="TWO-COMPONENT RESPONSE REGULATOR ORR33"/>
    <property type="match status" value="1"/>
</dbReference>
<dbReference type="PROSITE" id="PS51755">
    <property type="entry name" value="OMPR_PHOB"/>
    <property type="match status" value="1"/>
</dbReference>
<gene>
    <name evidence="8" type="ORF">GHT07_06890</name>
</gene>
<dbReference type="GO" id="GO:0006355">
    <property type="term" value="P:regulation of DNA-templated transcription"/>
    <property type="evidence" value="ECO:0007669"/>
    <property type="project" value="InterPro"/>
</dbReference>
<organism evidence="8 9">
    <name type="scientific">Caenimonas koreensis DSM 17982</name>
    <dbReference type="NCBI Taxonomy" id="1121255"/>
    <lineage>
        <taxon>Bacteria</taxon>
        <taxon>Pseudomonadati</taxon>
        <taxon>Pseudomonadota</taxon>
        <taxon>Betaproteobacteria</taxon>
        <taxon>Burkholderiales</taxon>
        <taxon>Comamonadaceae</taxon>
        <taxon>Caenimonas</taxon>
    </lineage>
</organism>
<protein>
    <recommendedName>
        <fullName evidence="7">OmpR/PhoB-type domain-containing protein</fullName>
    </recommendedName>
</protein>
<dbReference type="GO" id="GO:0005829">
    <property type="term" value="C:cytosol"/>
    <property type="evidence" value="ECO:0007669"/>
    <property type="project" value="TreeGrafter"/>
</dbReference>
<dbReference type="Gene3D" id="1.10.10.10">
    <property type="entry name" value="Winged helix-like DNA-binding domain superfamily/Winged helix DNA-binding domain"/>
    <property type="match status" value="1"/>
</dbReference>
<dbReference type="InterPro" id="IPR016032">
    <property type="entry name" value="Sig_transdc_resp-reg_C-effctor"/>
</dbReference>
<dbReference type="EMBL" id="WJBU01000006">
    <property type="protein sequence ID" value="MRD46997.1"/>
    <property type="molecule type" value="Genomic_DNA"/>
</dbReference>
<comment type="caution">
    <text evidence="8">The sequence shown here is derived from an EMBL/GenBank/DDBJ whole genome shotgun (WGS) entry which is preliminary data.</text>
</comment>
<dbReference type="GO" id="GO:0000156">
    <property type="term" value="F:phosphorelay response regulator activity"/>
    <property type="evidence" value="ECO:0007669"/>
    <property type="project" value="TreeGrafter"/>
</dbReference>